<organism evidence="1 2">
    <name type="scientific">Jatrophihabitans cynanchi</name>
    <dbReference type="NCBI Taxonomy" id="2944128"/>
    <lineage>
        <taxon>Bacteria</taxon>
        <taxon>Bacillati</taxon>
        <taxon>Actinomycetota</taxon>
        <taxon>Actinomycetes</taxon>
        <taxon>Jatrophihabitantales</taxon>
        <taxon>Jatrophihabitantaceae</taxon>
        <taxon>Jatrophihabitans</taxon>
    </lineage>
</organism>
<reference evidence="1" key="1">
    <citation type="submission" date="2022-05" db="EMBL/GenBank/DDBJ databases">
        <title>Jatrophihabitans sp. SB3-54 whole genome sequence.</title>
        <authorList>
            <person name="Suh M.K."/>
            <person name="Eom M.K."/>
            <person name="Kim J.S."/>
            <person name="Kim H.S."/>
            <person name="Do H.E."/>
            <person name="Shin Y.K."/>
            <person name="Lee J.-S."/>
        </authorList>
    </citation>
    <scope>NUCLEOTIDE SEQUENCE</scope>
    <source>
        <strain evidence="1">SB3-54</strain>
    </source>
</reference>
<accession>A0ABY7K4I2</accession>
<evidence type="ECO:0000313" key="1">
    <source>
        <dbReference type="EMBL" id="WAX58457.1"/>
    </source>
</evidence>
<dbReference type="EMBL" id="CP097463">
    <property type="protein sequence ID" value="WAX58457.1"/>
    <property type="molecule type" value="Genomic_DNA"/>
</dbReference>
<protein>
    <submittedName>
        <fullName evidence="1">Uncharacterized protein</fullName>
    </submittedName>
</protein>
<keyword evidence="2" id="KW-1185">Reference proteome</keyword>
<dbReference type="Proteomes" id="UP001164693">
    <property type="component" value="Chromosome"/>
</dbReference>
<gene>
    <name evidence="1" type="ORF">M6B22_06755</name>
</gene>
<name>A0ABY7K4I2_9ACTN</name>
<proteinExistence type="predicted"/>
<dbReference type="RefSeq" id="WP_269444998.1">
    <property type="nucleotide sequence ID" value="NZ_CP097463.1"/>
</dbReference>
<evidence type="ECO:0000313" key="2">
    <source>
        <dbReference type="Proteomes" id="UP001164693"/>
    </source>
</evidence>
<sequence>MYKRLDAVGLTDYVVDLQAGNTLKCSTCTTRVLIMQLPVAALIPECCGERMLTSTPNPCSAPQLFLVRDAVGSFAGSWYIDVESGLVLRCTHGGRGAIVYAGRTLTRMATRPGAVARA</sequence>